<protein>
    <submittedName>
        <fullName evidence="2">Uncharacterized protein</fullName>
    </submittedName>
</protein>
<sequence length="206" mass="23657">DRELLQGPRLWSTRKGRACPARASRLLLFRVRRRPRRPSGARARWRLHRLRGQRRVCRGRRGRLDGVPAAPQEVASWAPRVRGCPRARNEAHLDARGSLVGLHGNRGLWPHARPRYEGIFGSLPGMRGGRLALANRWWFLVLVRRAQGQVASARRRPVGHLLPPLYSDGSRERRHVPPAGPRGRHLPLPRDWVRRSRIQVSRLQAL</sequence>
<accession>A0A6J4KZM8</accession>
<feature type="non-terminal residue" evidence="2">
    <location>
        <position position="206"/>
    </location>
</feature>
<evidence type="ECO:0000313" key="2">
    <source>
        <dbReference type="EMBL" id="CAA9318483.1"/>
    </source>
</evidence>
<gene>
    <name evidence="2" type="ORF">AVDCRST_MAG93-5625</name>
</gene>
<feature type="region of interest" description="Disordered" evidence="1">
    <location>
        <begin position="164"/>
        <end position="187"/>
    </location>
</feature>
<proteinExistence type="predicted"/>
<evidence type="ECO:0000256" key="1">
    <source>
        <dbReference type="SAM" id="MobiDB-lite"/>
    </source>
</evidence>
<organism evidence="2">
    <name type="scientific">uncultured Chloroflexia bacterium</name>
    <dbReference type="NCBI Taxonomy" id="1672391"/>
    <lineage>
        <taxon>Bacteria</taxon>
        <taxon>Bacillati</taxon>
        <taxon>Chloroflexota</taxon>
        <taxon>Chloroflexia</taxon>
        <taxon>environmental samples</taxon>
    </lineage>
</organism>
<name>A0A6J4KZM8_9CHLR</name>
<reference evidence="2" key="1">
    <citation type="submission" date="2020-02" db="EMBL/GenBank/DDBJ databases">
        <authorList>
            <person name="Meier V. D."/>
        </authorList>
    </citation>
    <scope>NUCLEOTIDE SEQUENCE</scope>
    <source>
        <strain evidence="2">AVDCRST_MAG93</strain>
    </source>
</reference>
<feature type="non-terminal residue" evidence="2">
    <location>
        <position position="1"/>
    </location>
</feature>
<dbReference type="EMBL" id="CADCTR010001899">
    <property type="protein sequence ID" value="CAA9318483.1"/>
    <property type="molecule type" value="Genomic_DNA"/>
</dbReference>
<feature type="compositionally biased region" description="Basic residues" evidence="1">
    <location>
        <begin position="172"/>
        <end position="187"/>
    </location>
</feature>
<dbReference type="AlphaFoldDB" id="A0A6J4KZM8"/>